<evidence type="ECO:0000313" key="3">
    <source>
        <dbReference type="Proteomes" id="UP000821866"/>
    </source>
</evidence>
<proteinExistence type="predicted"/>
<dbReference type="Proteomes" id="UP000821866">
    <property type="component" value="Unassembled WGS sequence"/>
</dbReference>
<evidence type="ECO:0000313" key="2">
    <source>
        <dbReference type="EMBL" id="KAH7958137.1"/>
    </source>
</evidence>
<evidence type="ECO:0000256" key="1">
    <source>
        <dbReference type="SAM" id="MobiDB-lite"/>
    </source>
</evidence>
<dbReference type="VEuPathDB" id="VectorBase:LOC119177856"/>
<reference evidence="2" key="1">
    <citation type="journal article" date="2020" name="Cell">
        <title>Large-Scale Comparative Analyses of Tick Genomes Elucidate Their Genetic Diversity and Vector Capacities.</title>
        <authorList>
            <consortium name="Tick Genome and Microbiome Consortium (TIGMIC)"/>
            <person name="Jia N."/>
            <person name="Wang J."/>
            <person name="Shi W."/>
            <person name="Du L."/>
            <person name="Sun Y."/>
            <person name="Zhan W."/>
            <person name="Jiang J.F."/>
            <person name="Wang Q."/>
            <person name="Zhang B."/>
            <person name="Ji P."/>
            <person name="Bell-Sakyi L."/>
            <person name="Cui X.M."/>
            <person name="Yuan T.T."/>
            <person name="Jiang B.G."/>
            <person name="Yang W.F."/>
            <person name="Lam T.T."/>
            <person name="Chang Q.C."/>
            <person name="Ding S.J."/>
            <person name="Wang X.J."/>
            <person name="Zhu J.G."/>
            <person name="Ruan X.D."/>
            <person name="Zhao L."/>
            <person name="Wei J.T."/>
            <person name="Ye R.Z."/>
            <person name="Que T.C."/>
            <person name="Du C.H."/>
            <person name="Zhou Y.H."/>
            <person name="Cheng J.X."/>
            <person name="Dai P.F."/>
            <person name="Guo W.B."/>
            <person name="Han X.H."/>
            <person name="Huang E.J."/>
            <person name="Li L.F."/>
            <person name="Wei W."/>
            <person name="Gao Y.C."/>
            <person name="Liu J.Z."/>
            <person name="Shao H.Z."/>
            <person name="Wang X."/>
            <person name="Wang C.C."/>
            <person name="Yang T.C."/>
            <person name="Huo Q.B."/>
            <person name="Li W."/>
            <person name="Chen H.Y."/>
            <person name="Chen S.E."/>
            <person name="Zhou L.G."/>
            <person name="Ni X.B."/>
            <person name="Tian J.H."/>
            <person name="Sheng Y."/>
            <person name="Liu T."/>
            <person name="Pan Y.S."/>
            <person name="Xia L.Y."/>
            <person name="Li J."/>
            <person name="Zhao F."/>
            <person name="Cao W.C."/>
        </authorList>
    </citation>
    <scope>NUCLEOTIDE SEQUENCE</scope>
    <source>
        <strain evidence="2">Rmic-2018</strain>
    </source>
</reference>
<gene>
    <name evidence="2" type="ORF">HPB51_027878</name>
</gene>
<feature type="compositionally biased region" description="Basic and acidic residues" evidence="1">
    <location>
        <begin position="63"/>
        <end position="77"/>
    </location>
</feature>
<reference evidence="2" key="2">
    <citation type="submission" date="2021-09" db="EMBL/GenBank/DDBJ databases">
        <authorList>
            <person name="Jia N."/>
            <person name="Wang J."/>
            <person name="Shi W."/>
            <person name="Du L."/>
            <person name="Sun Y."/>
            <person name="Zhan W."/>
            <person name="Jiang J."/>
            <person name="Wang Q."/>
            <person name="Zhang B."/>
            <person name="Ji P."/>
            <person name="Sakyi L.B."/>
            <person name="Cui X."/>
            <person name="Yuan T."/>
            <person name="Jiang B."/>
            <person name="Yang W."/>
            <person name="Lam T.T.-Y."/>
            <person name="Chang Q."/>
            <person name="Ding S."/>
            <person name="Wang X."/>
            <person name="Zhu J."/>
            <person name="Ruan X."/>
            <person name="Zhao L."/>
            <person name="Wei J."/>
            <person name="Que T."/>
            <person name="Du C."/>
            <person name="Cheng J."/>
            <person name="Dai P."/>
            <person name="Han X."/>
            <person name="Huang E."/>
            <person name="Gao Y."/>
            <person name="Liu J."/>
            <person name="Shao H."/>
            <person name="Ye R."/>
            <person name="Li L."/>
            <person name="Wei W."/>
            <person name="Wang X."/>
            <person name="Wang C."/>
            <person name="Huo Q."/>
            <person name="Li W."/>
            <person name="Guo W."/>
            <person name="Chen H."/>
            <person name="Chen S."/>
            <person name="Zhou L."/>
            <person name="Zhou L."/>
            <person name="Ni X."/>
            <person name="Tian J."/>
            <person name="Zhou Y."/>
            <person name="Sheng Y."/>
            <person name="Liu T."/>
            <person name="Pan Y."/>
            <person name="Xia L."/>
            <person name="Li J."/>
            <person name="Zhao F."/>
            <person name="Cao W."/>
        </authorList>
    </citation>
    <scope>NUCLEOTIDE SEQUENCE</scope>
    <source>
        <strain evidence="2">Rmic-2018</strain>
        <tissue evidence="2">Larvae</tissue>
    </source>
</reference>
<protein>
    <submittedName>
        <fullName evidence="2">Uncharacterized protein</fullName>
    </submittedName>
</protein>
<feature type="region of interest" description="Disordered" evidence="1">
    <location>
        <begin position="1"/>
        <end position="85"/>
    </location>
</feature>
<organism evidence="2 3">
    <name type="scientific">Rhipicephalus microplus</name>
    <name type="common">Cattle tick</name>
    <name type="synonym">Boophilus microplus</name>
    <dbReference type="NCBI Taxonomy" id="6941"/>
    <lineage>
        <taxon>Eukaryota</taxon>
        <taxon>Metazoa</taxon>
        <taxon>Ecdysozoa</taxon>
        <taxon>Arthropoda</taxon>
        <taxon>Chelicerata</taxon>
        <taxon>Arachnida</taxon>
        <taxon>Acari</taxon>
        <taxon>Parasitiformes</taxon>
        <taxon>Ixodida</taxon>
        <taxon>Ixodoidea</taxon>
        <taxon>Ixodidae</taxon>
        <taxon>Rhipicephalinae</taxon>
        <taxon>Rhipicephalus</taxon>
        <taxon>Boophilus</taxon>
    </lineage>
</organism>
<sequence>MPHRHQKGGRSHRSGSLGGPTGVRRSIDDTSKKVKHATKAVIAQAAKMDGHKVTSVSRGRQLSLHDSRRKSMSETEMSKPSFSARRRKSIIEIPLHRRKSSSDIEAERRKSISEMQYRRRKSMSETEISRPTLKSSTGAALRDIIRKELTSLNSPAHVQSPSSRPIRTYAQVAAVPPSEKTFWIDREIRETAVRKIENIYLNTLPQTSSVENFRKTLYQPFDTNKVAFMELG</sequence>
<dbReference type="AlphaFoldDB" id="A0A9J6CYX3"/>
<feature type="compositionally biased region" description="Basic residues" evidence="1">
    <location>
        <begin position="1"/>
        <end position="13"/>
    </location>
</feature>
<dbReference type="EMBL" id="JABSTU010004477">
    <property type="protein sequence ID" value="KAH7958137.1"/>
    <property type="molecule type" value="Genomic_DNA"/>
</dbReference>
<accession>A0A9J6CYX3</accession>
<comment type="caution">
    <text evidence="2">The sequence shown here is derived from an EMBL/GenBank/DDBJ whole genome shotgun (WGS) entry which is preliminary data.</text>
</comment>
<feature type="region of interest" description="Disordered" evidence="1">
    <location>
        <begin position="115"/>
        <end position="135"/>
    </location>
</feature>
<name>A0A9J6CYX3_RHIMP</name>
<keyword evidence="3" id="KW-1185">Reference proteome</keyword>